<name>A0A562URU9_9ACTN</name>
<evidence type="ECO:0000313" key="1">
    <source>
        <dbReference type="EMBL" id="TWJ08339.1"/>
    </source>
</evidence>
<dbReference type="RefSeq" id="WP_158645698.1">
    <property type="nucleotide sequence ID" value="NZ_BAABIJ010000004.1"/>
</dbReference>
<sequence length="47" mass="4966">MARLHGLADRVLARMVGAKPNACEWFSCGGDCIRYCCDGSCGPCACP</sequence>
<protein>
    <submittedName>
        <fullName evidence="1">Uncharacterized protein</fullName>
    </submittedName>
</protein>
<proteinExistence type="predicted"/>
<comment type="caution">
    <text evidence="1">The sequence shown here is derived from an EMBL/GenBank/DDBJ whole genome shotgun (WGS) entry which is preliminary data.</text>
</comment>
<evidence type="ECO:0000313" key="2">
    <source>
        <dbReference type="Proteomes" id="UP000321617"/>
    </source>
</evidence>
<dbReference type="Proteomes" id="UP000321617">
    <property type="component" value="Unassembled WGS sequence"/>
</dbReference>
<dbReference type="EMBL" id="VLLL01000008">
    <property type="protein sequence ID" value="TWJ08339.1"/>
    <property type="molecule type" value="Genomic_DNA"/>
</dbReference>
<organism evidence="1 2">
    <name type="scientific">Stackebrandtia albiflava</name>
    <dbReference type="NCBI Taxonomy" id="406432"/>
    <lineage>
        <taxon>Bacteria</taxon>
        <taxon>Bacillati</taxon>
        <taxon>Actinomycetota</taxon>
        <taxon>Actinomycetes</taxon>
        <taxon>Glycomycetales</taxon>
        <taxon>Glycomycetaceae</taxon>
        <taxon>Stackebrandtia</taxon>
    </lineage>
</organism>
<gene>
    <name evidence="1" type="ORF">LX16_4567</name>
</gene>
<reference evidence="1 2" key="1">
    <citation type="journal article" date="2013" name="Stand. Genomic Sci.">
        <title>Genomic Encyclopedia of Type Strains, Phase I: The one thousand microbial genomes (KMG-I) project.</title>
        <authorList>
            <person name="Kyrpides N.C."/>
            <person name="Woyke T."/>
            <person name="Eisen J.A."/>
            <person name="Garrity G."/>
            <person name="Lilburn T.G."/>
            <person name="Beck B.J."/>
            <person name="Whitman W.B."/>
            <person name="Hugenholtz P."/>
            <person name="Klenk H.P."/>
        </authorList>
    </citation>
    <scope>NUCLEOTIDE SEQUENCE [LARGE SCALE GENOMIC DNA]</scope>
    <source>
        <strain evidence="1 2">DSM 45044</strain>
    </source>
</reference>
<dbReference type="AlphaFoldDB" id="A0A562URU9"/>
<keyword evidence="2" id="KW-1185">Reference proteome</keyword>
<accession>A0A562URU9</accession>